<dbReference type="Pfam" id="PF08843">
    <property type="entry name" value="AbiEii"/>
    <property type="match status" value="1"/>
</dbReference>
<organism evidence="1">
    <name type="scientific">bioreactor metagenome</name>
    <dbReference type="NCBI Taxonomy" id="1076179"/>
    <lineage>
        <taxon>unclassified sequences</taxon>
        <taxon>metagenomes</taxon>
        <taxon>ecological metagenomes</taxon>
    </lineage>
</organism>
<protein>
    <recommendedName>
        <fullName evidence="2">Nucleotidyl transferase AbiEii/AbiGii toxin family protein</fullName>
    </recommendedName>
</protein>
<dbReference type="InterPro" id="IPR014942">
    <property type="entry name" value="AbiEii"/>
</dbReference>
<proteinExistence type="predicted"/>
<sequence>MPINLSATYHQKIFNKAKHQARPFSEILQYYANERFLFRLGKSAYRQKFILNGAMEFLPAERDTGQLVSELTQPGNRVYSVGNLVAIVKEICALSVENDGLDFSPATVHGFTLKNEDEARGVRILFTCYLGSVTTPMQLDFLFDAEPTFSEVDFEFPMMFENLEPANVRALPFETVVAEKFHAILAVNEGNLHLKDFYDIWTLMHWQQLNYALLKETLLNILAQASMEPTSQMPDVLSMDFARRQHGAWYSFVRKYQLKNAPFDFSEVIRDLRLFYARLM</sequence>
<dbReference type="EMBL" id="VSSQ01001404">
    <property type="protein sequence ID" value="MPM08040.1"/>
    <property type="molecule type" value="Genomic_DNA"/>
</dbReference>
<comment type="caution">
    <text evidence="1">The sequence shown here is derived from an EMBL/GenBank/DDBJ whole genome shotgun (WGS) entry which is preliminary data.</text>
</comment>
<accession>A0A644WVX0</accession>
<evidence type="ECO:0000313" key="1">
    <source>
        <dbReference type="EMBL" id="MPM08040.1"/>
    </source>
</evidence>
<evidence type="ECO:0008006" key="2">
    <source>
        <dbReference type="Google" id="ProtNLM"/>
    </source>
</evidence>
<dbReference type="AlphaFoldDB" id="A0A644WVX0"/>
<reference evidence="1" key="1">
    <citation type="submission" date="2019-08" db="EMBL/GenBank/DDBJ databases">
        <authorList>
            <person name="Kucharzyk K."/>
            <person name="Murdoch R.W."/>
            <person name="Higgins S."/>
            <person name="Loffler F."/>
        </authorList>
    </citation>
    <scope>NUCLEOTIDE SEQUENCE</scope>
</reference>
<name>A0A644WVX0_9ZZZZ</name>
<gene>
    <name evidence="1" type="ORF">SDC9_54352</name>
</gene>